<dbReference type="InterPro" id="IPR055179">
    <property type="entry name" value="Tex-like_central_region"/>
</dbReference>
<dbReference type="PROSITE" id="PS50126">
    <property type="entry name" value="S1"/>
    <property type="match status" value="1"/>
</dbReference>
<gene>
    <name evidence="13" type="ORF">BDZ94DRAFT_466252</name>
</gene>
<dbReference type="Pfam" id="PF14633">
    <property type="entry name" value="SH2_2"/>
    <property type="match status" value="1"/>
</dbReference>
<dbReference type="GO" id="GO:0140673">
    <property type="term" value="P:transcription elongation-coupled chromatin remodeling"/>
    <property type="evidence" value="ECO:0007669"/>
    <property type="project" value="InterPro"/>
</dbReference>
<dbReference type="InterPro" id="IPR049540">
    <property type="entry name" value="Spt6-like_S1"/>
</dbReference>
<dbReference type="InterPro" id="IPR035018">
    <property type="entry name" value="Spt6_SH2_C"/>
</dbReference>
<feature type="compositionally biased region" description="Acidic residues" evidence="11">
    <location>
        <begin position="28"/>
        <end position="39"/>
    </location>
</feature>
<feature type="region of interest" description="Disordered" evidence="11">
    <location>
        <begin position="1"/>
        <end position="234"/>
    </location>
</feature>
<dbReference type="GO" id="GO:0042393">
    <property type="term" value="F:histone binding"/>
    <property type="evidence" value="ECO:0007669"/>
    <property type="project" value="TreeGrafter"/>
</dbReference>
<evidence type="ECO:0000256" key="5">
    <source>
        <dbReference type="ARBA" id="ARBA00022454"/>
    </source>
</evidence>
<dbReference type="Proteomes" id="UP000807353">
    <property type="component" value="Unassembled WGS sequence"/>
</dbReference>
<dbReference type="SMART" id="SM00252">
    <property type="entry name" value="SH2"/>
    <property type="match status" value="1"/>
</dbReference>
<keyword evidence="13" id="KW-0648">Protein biosynthesis</keyword>
<dbReference type="InterPro" id="IPR041692">
    <property type="entry name" value="HHH_9"/>
</dbReference>
<dbReference type="Pfam" id="PF14639">
    <property type="entry name" value="YqgF"/>
    <property type="match status" value="1"/>
</dbReference>
<feature type="compositionally biased region" description="Acidic residues" evidence="11">
    <location>
        <begin position="70"/>
        <end position="84"/>
    </location>
</feature>
<evidence type="ECO:0000256" key="10">
    <source>
        <dbReference type="PIRNR" id="PIRNR036947"/>
    </source>
</evidence>
<keyword evidence="5" id="KW-0158">Chromosome</keyword>
<comment type="subcellular location">
    <subcellularLocation>
        <location evidence="2">Chromosome</location>
    </subcellularLocation>
    <subcellularLocation>
        <location evidence="1 10">Nucleus</location>
    </subcellularLocation>
</comment>
<dbReference type="Gene3D" id="3.30.420.140">
    <property type="entry name" value="YqgF/RNase H-like domain"/>
    <property type="match status" value="1"/>
</dbReference>
<organism evidence="13 14">
    <name type="scientific">Collybia nuda</name>
    <dbReference type="NCBI Taxonomy" id="64659"/>
    <lineage>
        <taxon>Eukaryota</taxon>
        <taxon>Fungi</taxon>
        <taxon>Dikarya</taxon>
        <taxon>Basidiomycota</taxon>
        <taxon>Agaricomycotina</taxon>
        <taxon>Agaricomycetes</taxon>
        <taxon>Agaricomycetidae</taxon>
        <taxon>Agaricales</taxon>
        <taxon>Tricholomatineae</taxon>
        <taxon>Clitocybaceae</taxon>
        <taxon>Collybia</taxon>
    </lineage>
</organism>
<comment type="function">
    <text evidence="10">Plays a role in maintenance of chromatin structure during RNA polymerase II transcription elongation thereby repressing transcription initiation from cryptic promoters. Mediates the reassembly of nucleosomes onto the promoters of at least a selected set of genes during repression; the nucleosome reassembly is essential for transcriptional repression.</text>
</comment>
<feature type="compositionally biased region" description="Acidic residues" evidence="11">
    <location>
        <begin position="183"/>
        <end position="212"/>
    </location>
</feature>
<dbReference type="GO" id="GO:0005694">
    <property type="term" value="C:chromosome"/>
    <property type="evidence" value="ECO:0007669"/>
    <property type="project" value="UniProtKB-SubCell"/>
</dbReference>
<dbReference type="InterPro" id="IPR010994">
    <property type="entry name" value="RuvA_2-like"/>
</dbReference>
<dbReference type="InterPro" id="IPR018247">
    <property type="entry name" value="EF_Hand_1_Ca_BS"/>
</dbReference>
<dbReference type="SUPFAM" id="SSF53098">
    <property type="entry name" value="Ribonuclease H-like"/>
    <property type="match status" value="1"/>
</dbReference>
<dbReference type="SUPFAM" id="SSF55550">
    <property type="entry name" value="SH2 domain"/>
    <property type="match status" value="1"/>
</dbReference>
<dbReference type="FunFam" id="3.30.505.10:FF:000056">
    <property type="entry name" value="Transcription elongation factor Spt6"/>
    <property type="match status" value="1"/>
</dbReference>
<comment type="caution">
    <text evidence="13">The sequence shown here is derived from an EMBL/GenBank/DDBJ whole genome shotgun (WGS) entry which is preliminary data.</text>
</comment>
<evidence type="ECO:0000256" key="3">
    <source>
        <dbReference type="ARBA" id="ARBA00009253"/>
    </source>
</evidence>
<evidence type="ECO:0000256" key="7">
    <source>
        <dbReference type="ARBA" id="ARBA00023163"/>
    </source>
</evidence>
<dbReference type="InterPro" id="IPR023323">
    <property type="entry name" value="Tex-like_dom_sf"/>
</dbReference>
<evidence type="ECO:0000256" key="4">
    <source>
        <dbReference type="ARBA" id="ARBA00020248"/>
    </source>
</evidence>
<feature type="compositionally biased region" description="Basic and acidic residues" evidence="11">
    <location>
        <begin position="1017"/>
        <end position="1027"/>
    </location>
</feature>
<dbReference type="PANTHER" id="PTHR10145">
    <property type="entry name" value="TRANSCRIPTION ELONGATION FACTOR SPT6"/>
    <property type="match status" value="1"/>
</dbReference>
<dbReference type="InterPro" id="IPR042066">
    <property type="entry name" value="Spt6_death-like"/>
</dbReference>
<dbReference type="PIRSF" id="PIRSF036947">
    <property type="entry name" value="Spt6"/>
    <property type="match status" value="1"/>
</dbReference>
<dbReference type="GO" id="GO:0003746">
    <property type="term" value="F:translation elongation factor activity"/>
    <property type="evidence" value="ECO:0007669"/>
    <property type="project" value="UniProtKB-KW"/>
</dbReference>
<dbReference type="InterPro" id="IPR017072">
    <property type="entry name" value="TF_Spt6"/>
</dbReference>
<proteinExistence type="inferred from homology"/>
<keyword evidence="7 10" id="KW-0804">Transcription</keyword>
<dbReference type="GO" id="GO:0034728">
    <property type="term" value="P:nucleosome organization"/>
    <property type="evidence" value="ECO:0007669"/>
    <property type="project" value="TreeGrafter"/>
</dbReference>
<keyword evidence="8 10" id="KW-0539">Nucleus</keyword>
<dbReference type="InterPro" id="IPR028231">
    <property type="entry name" value="Spt6_YqgF"/>
</dbReference>
<feature type="compositionally biased region" description="Basic residues" evidence="11">
    <location>
        <begin position="124"/>
        <end position="134"/>
    </location>
</feature>
<dbReference type="PROSITE" id="PS00018">
    <property type="entry name" value="EF_HAND_1"/>
    <property type="match status" value="1"/>
</dbReference>
<evidence type="ECO:0000256" key="2">
    <source>
        <dbReference type="ARBA" id="ARBA00004286"/>
    </source>
</evidence>
<dbReference type="Pfam" id="PF22706">
    <property type="entry name" value="Tex_central_region"/>
    <property type="match status" value="1"/>
</dbReference>
<feature type="region of interest" description="Disordered" evidence="11">
    <location>
        <begin position="1017"/>
        <end position="1038"/>
    </location>
</feature>
<dbReference type="InterPro" id="IPR032706">
    <property type="entry name" value="Spt6_HHH"/>
</dbReference>
<dbReference type="SUPFAM" id="SSF50249">
    <property type="entry name" value="Nucleic acid-binding proteins"/>
    <property type="match status" value="1"/>
</dbReference>
<dbReference type="InterPro" id="IPR012340">
    <property type="entry name" value="NA-bd_OB-fold"/>
</dbReference>
<dbReference type="InterPro" id="IPR037027">
    <property type="entry name" value="YqgF/RNaseH-like_dom_sf"/>
</dbReference>
<dbReference type="InterPro" id="IPR035420">
    <property type="entry name" value="Spt6_SH2"/>
</dbReference>
<dbReference type="GO" id="GO:0008023">
    <property type="term" value="C:transcription elongation factor complex"/>
    <property type="evidence" value="ECO:0007669"/>
    <property type="project" value="TreeGrafter"/>
</dbReference>
<keyword evidence="6" id="KW-0727">SH2 domain</keyword>
<feature type="compositionally biased region" description="Basic and acidic residues" evidence="11">
    <location>
        <begin position="213"/>
        <end position="226"/>
    </location>
</feature>
<dbReference type="FunFam" id="1.10.10.2740:FF:000002">
    <property type="entry name" value="Transcription elongation factor Spt6"/>
    <property type="match status" value="1"/>
</dbReference>
<evidence type="ECO:0000256" key="9">
    <source>
        <dbReference type="ARBA" id="ARBA00093389"/>
    </source>
</evidence>
<evidence type="ECO:0000256" key="1">
    <source>
        <dbReference type="ARBA" id="ARBA00004123"/>
    </source>
</evidence>
<evidence type="ECO:0000259" key="12">
    <source>
        <dbReference type="PROSITE" id="PS50126"/>
    </source>
</evidence>
<evidence type="ECO:0000256" key="6">
    <source>
        <dbReference type="ARBA" id="ARBA00022999"/>
    </source>
</evidence>
<protein>
    <recommendedName>
        <fullName evidence="4 10">Transcription elongation factor Spt6</fullName>
    </recommendedName>
</protein>
<dbReference type="Pfam" id="PF14641">
    <property type="entry name" value="HTH_44"/>
    <property type="match status" value="1"/>
</dbReference>
<dbReference type="FunFam" id="1.10.150.850:FF:000001">
    <property type="entry name" value="Transcription elongation factor spt6"/>
    <property type="match status" value="1"/>
</dbReference>
<dbReference type="InterPro" id="IPR035019">
    <property type="entry name" value="Spt6_SH2_N"/>
</dbReference>
<dbReference type="InterPro" id="IPR003029">
    <property type="entry name" value="S1_domain"/>
</dbReference>
<evidence type="ECO:0000313" key="14">
    <source>
        <dbReference type="Proteomes" id="UP000807353"/>
    </source>
</evidence>
<dbReference type="InterPro" id="IPR012337">
    <property type="entry name" value="RNaseH-like_sf"/>
</dbReference>
<comment type="function">
    <text evidence="9">Histone H3-H4 chaperone that plays a role in maintenance of chromatin structure during RNA polymerase II transcription elongation thereby repressing transcription initiation from cryptic promoters. Mediates the reassembly of nucleosomes onto the promoters of at least a selected set of genes during repression; the nucleosome reassembly is essential for transcriptional repression. Essential for viability.</text>
</comment>
<dbReference type="Gene3D" id="3.30.505.10">
    <property type="entry name" value="SH2 domain"/>
    <property type="match status" value="2"/>
</dbReference>
<name>A0A9P5Y9R4_9AGAR</name>
<reference evidence="13" key="1">
    <citation type="submission" date="2020-11" db="EMBL/GenBank/DDBJ databases">
        <authorList>
            <consortium name="DOE Joint Genome Institute"/>
            <person name="Ahrendt S."/>
            <person name="Riley R."/>
            <person name="Andreopoulos W."/>
            <person name="Labutti K."/>
            <person name="Pangilinan J."/>
            <person name="Ruiz-Duenas F.J."/>
            <person name="Barrasa J.M."/>
            <person name="Sanchez-Garcia M."/>
            <person name="Camarero S."/>
            <person name="Miyauchi S."/>
            <person name="Serrano A."/>
            <person name="Linde D."/>
            <person name="Babiker R."/>
            <person name="Drula E."/>
            <person name="Ayuso-Fernandez I."/>
            <person name="Pacheco R."/>
            <person name="Padilla G."/>
            <person name="Ferreira P."/>
            <person name="Barriuso J."/>
            <person name="Kellner H."/>
            <person name="Castanera R."/>
            <person name="Alfaro M."/>
            <person name="Ramirez L."/>
            <person name="Pisabarro A.G."/>
            <person name="Kuo A."/>
            <person name="Tritt A."/>
            <person name="Lipzen A."/>
            <person name="He G."/>
            <person name="Yan M."/>
            <person name="Ng V."/>
            <person name="Cullen D."/>
            <person name="Martin F."/>
            <person name="Rosso M.-N."/>
            <person name="Henrissat B."/>
            <person name="Hibbett D."/>
            <person name="Martinez A.T."/>
            <person name="Grigoriev I.V."/>
        </authorList>
    </citation>
    <scope>NUCLEOTIDE SEQUENCE</scope>
    <source>
        <strain evidence="13">CBS 247.69</strain>
    </source>
</reference>
<dbReference type="CDD" id="cd09928">
    <property type="entry name" value="SH2_Cterm_SPT6_like"/>
    <property type="match status" value="1"/>
</dbReference>
<dbReference type="SUPFAM" id="SSF158832">
    <property type="entry name" value="Tex N-terminal region-like"/>
    <property type="match status" value="1"/>
</dbReference>
<dbReference type="InterPro" id="IPR000980">
    <property type="entry name" value="SH2"/>
</dbReference>
<dbReference type="Gene3D" id="1.10.150.850">
    <property type="entry name" value="Spt6, helix-hairpin-helix domain"/>
    <property type="match status" value="1"/>
</dbReference>
<accession>A0A9P5Y9R4</accession>
<dbReference type="GO" id="GO:0003677">
    <property type="term" value="F:DNA binding"/>
    <property type="evidence" value="ECO:0007669"/>
    <property type="project" value="InterPro"/>
</dbReference>
<keyword evidence="14" id="KW-1185">Reference proteome</keyword>
<feature type="compositionally biased region" description="Basic and acidic residues" evidence="11">
    <location>
        <begin position="173"/>
        <end position="182"/>
    </location>
</feature>
<dbReference type="Pfam" id="PF14632">
    <property type="entry name" value="SPT6_acidic"/>
    <property type="match status" value="1"/>
</dbReference>
<dbReference type="Pfam" id="PF14635">
    <property type="entry name" value="HHH_7"/>
    <property type="match status" value="1"/>
</dbReference>
<dbReference type="Pfam" id="PF17674">
    <property type="entry name" value="HHH_9"/>
    <property type="match status" value="1"/>
</dbReference>
<dbReference type="Pfam" id="PF21710">
    <property type="entry name" value="Spt6_S1"/>
    <property type="match status" value="1"/>
</dbReference>
<dbReference type="Gene3D" id="1.10.10.650">
    <property type="entry name" value="RuvA domain 2-like"/>
    <property type="match status" value="1"/>
</dbReference>
<dbReference type="Gene3D" id="1.10.3500.10">
    <property type="entry name" value="Tex N-terminal region-like"/>
    <property type="match status" value="1"/>
</dbReference>
<feature type="compositionally biased region" description="Basic residues" evidence="11">
    <location>
        <begin position="87"/>
        <end position="99"/>
    </location>
</feature>
<dbReference type="InterPro" id="IPR036860">
    <property type="entry name" value="SH2_dom_sf"/>
</dbReference>
<dbReference type="InterPro" id="IPR023319">
    <property type="entry name" value="Tex-like_HTH_dom_sf"/>
</dbReference>
<dbReference type="SUPFAM" id="SSF47781">
    <property type="entry name" value="RuvA domain 2-like"/>
    <property type="match status" value="2"/>
</dbReference>
<dbReference type="Gene3D" id="1.10.10.2740">
    <property type="entry name" value="Spt6, Death-like domain"/>
    <property type="match status" value="1"/>
</dbReference>
<dbReference type="GO" id="GO:0031491">
    <property type="term" value="F:nucleosome binding"/>
    <property type="evidence" value="ECO:0007669"/>
    <property type="project" value="TreeGrafter"/>
</dbReference>
<evidence type="ECO:0000313" key="13">
    <source>
        <dbReference type="EMBL" id="KAF9464760.1"/>
    </source>
</evidence>
<dbReference type="PANTHER" id="PTHR10145:SF6">
    <property type="entry name" value="TRANSCRIPTION ELONGATION FACTOR SPT6"/>
    <property type="match status" value="1"/>
</dbReference>
<feature type="compositionally biased region" description="Acidic residues" evidence="11">
    <location>
        <begin position="103"/>
        <end position="116"/>
    </location>
</feature>
<evidence type="ECO:0000256" key="11">
    <source>
        <dbReference type="SAM" id="MobiDB-lite"/>
    </source>
</evidence>
<keyword evidence="13" id="KW-0251">Elongation factor</keyword>
<feature type="domain" description="S1 motif" evidence="12">
    <location>
        <begin position="1149"/>
        <end position="1222"/>
    </location>
</feature>
<comment type="similarity">
    <text evidence="3 10">Belongs to the SPT6 family.</text>
</comment>
<dbReference type="CDD" id="cd09918">
    <property type="entry name" value="SH2_Nterm_SPT6_like"/>
    <property type="match status" value="1"/>
</dbReference>
<dbReference type="InterPro" id="IPR028083">
    <property type="entry name" value="Spt6_acidic_N_dom"/>
</dbReference>
<feature type="compositionally biased region" description="Acidic residues" evidence="11">
    <location>
        <begin position="154"/>
        <end position="163"/>
    </location>
</feature>
<sequence length="1427" mass="163386">MSSPTSADVQTHPAEQDDPMQGTRHEEDGEGEDEGEGEGDVLMGPNVTDDSSEEGEDDEDEARRIREGFIVDEDEDEEEEDDEEERRKRRKRRKKGHRRRQEEEEGLEDEDLELLEENTGASFKKNRRLTRLRRGRDSDSPGTSSSKHRAVIESSDDDLDNDDGLPQVQDIQRIWDDDRGRDDEDDDGDMDMDDFIEYDEEDEGGVVMDEEAREERRREKKQEQERRKKARGARPELAGIDANAWDEIHDVFGDGHEYDWALEADDEIQYDEDNLKPEMRYQDVFEPSEIRKRLLTEDDDLIRAQDIPERMQLATSSLSSSSTLSLHTQLTDADLGGAAMWVTQRLSNRKTREFFSPDGIHQHLKGALVMAVTFALRYLFVEEFEVPYIWTHKRDYICYFDVNDIRARTELLTLAELWRIYALGQKYRSLHERRRALTASYERLKQKDDYFEDEIQPQVDSVEVVADATEWLAMKYKDQKQAESDFHFHDDEEPEATKRRKMPSRISAYEVTKKSIVSKLAQGFGIEPYQVVLNFMGSNKIHFVEDQELNPIVFAEQFGDSDPAKLRSPEELLRRARMILSTELGKDPLLRNQMRKLFQEEARISVEPTERGMTKIDEHSHYFNFKYLYQKSIQDMLDSTQFLKILLAEAEHLVTVSISLPPDAKASFERRLNDAFASDSFSDAARAWNEERSRVIQDVLDQHLMPAGVKWTREYIREEVEDYLAGRCGLELRKRIDVAPYLAPDMVLGETASVLAISWGKGDPHKDAITLVCIDEAGRLREHTKIDNLYDAEMVEEFIDLLKRRNPNVIVIGGFSVATLKLANLVKKTIGGSSTQNDEENGWGNPPPPSNGQTFNIPVIYVHDHVARIYQHSKRAAAEFSALSPTAKYCVGLARYTQSPLNEYAALGVDITAIAFEEDYQHLVPTEKLLLAFERTLVDVTNKIGVDINRAVADTYYQHLLPFVCGLGPRKAQVLVKKIGSLGGNLVNRDQFIKGGLLTTKIFLNAAGFLRISQDHESKPTKNRLDDDMAPDPLDDTRIHPEDYELARKMATDALELDEEDIHDEHPSHVVSVIMQDDENEKKLSELNLDEFAISLYEANHDQKRHTLNLIRDELLKPFAETRDPFLIPSAWDVVTMLSGETPHTLRIGLIVSVLVQRIKNQFISVRLDSGIEGVINSEYVADQVPNKIHDVVSKGQAIPGVVIDLKFQPEQDSFLVELSSRPADVSAGDGAFRRVRHDDCWDHARFEKDQEILARKKRAEVDRTRRVIKHPNFHNFNTGQAEAYLEKQQRGDVVIRPSSKGVDHLAVTWKVDEKLYQHIDVTEPNADPTGQMVGGQLIVDSTHNYADLDELIVNHVQAMARRVEELMAHEKYKHGSEDELHLFLKNFLAANPAKSMYGFTLNRKRPGHFSLCFLANKNSAVQTWVC</sequence>
<evidence type="ECO:0000256" key="8">
    <source>
        <dbReference type="ARBA" id="ARBA00023242"/>
    </source>
</evidence>
<feature type="compositionally biased region" description="Acidic residues" evidence="11">
    <location>
        <begin position="50"/>
        <end position="60"/>
    </location>
</feature>
<dbReference type="EMBL" id="MU150252">
    <property type="protein sequence ID" value="KAF9464760.1"/>
    <property type="molecule type" value="Genomic_DNA"/>
</dbReference>
<dbReference type="OrthoDB" id="995477at2759"/>
<dbReference type="InterPro" id="IPR028088">
    <property type="entry name" value="Spt6_HTH_DNA-bd_dom"/>
</dbReference>